<evidence type="ECO:0000256" key="4">
    <source>
        <dbReference type="ARBA" id="ARBA00023098"/>
    </source>
</evidence>
<dbReference type="eggNOG" id="COG0204">
    <property type="taxonomic scope" value="Bacteria"/>
</dbReference>
<dbReference type="GO" id="GO:0003841">
    <property type="term" value="F:1-acylglycerol-3-phosphate O-acyltransferase activity"/>
    <property type="evidence" value="ECO:0007669"/>
    <property type="project" value="TreeGrafter"/>
</dbReference>
<dbReference type="InterPro" id="IPR002123">
    <property type="entry name" value="Plipid/glycerol_acylTrfase"/>
</dbReference>
<keyword evidence="4" id="KW-0443">Lipid metabolism</keyword>
<evidence type="ECO:0000256" key="2">
    <source>
        <dbReference type="ARBA" id="ARBA00022516"/>
    </source>
</evidence>
<evidence type="ECO:0000256" key="7">
    <source>
        <dbReference type="SAM" id="Phobius"/>
    </source>
</evidence>
<dbReference type="HOGENOM" id="CLU_027938_0_1_0"/>
<evidence type="ECO:0000256" key="5">
    <source>
        <dbReference type="ARBA" id="ARBA00023315"/>
    </source>
</evidence>
<evidence type="ECO:0000256" key="1">
    <source>
        <dbReference type="ARBA" id="ARBA00005189"/>
    </source>
</evidence>
<dbReference type="GO" id="GO:0006654">
    <property type="term" value="P:phosphatidic acid biosynthetic process"/>
    <property type="evidence" value="ECO:0007669"/>
    <property type="project" value="TreeGrafter"/>
</dbReference>
<feature type="compositionally biased region" description="Basic and acidic residues" evidence="6">
    <location>
        <begin position="243"/>
        <end position="264"/>
    </location>
</feature>
<dbReference type="PANTHER" id="PTHR10434:SF64">
    <property type="entry name" value="1-ACYL-SN-GLYCEROL-3-PHOSPHATE ACYLTRANSFERASE-RELATED"/>
    <property type="match status" value="1"/>
</dbReference>
<evidence type="ECO:0000313" key="10">
    <source>
        <dbReference type="Proteomes" id="UP000006844"/>
    </source>
</evidence>
<keyword evidence="3 9" id="KW-0808">Transferase</keyword>
<evidence type="ECO:0000259" key="8">
    <source>
        <dbReference type="SMART" id="SM00563"/>
    </source>
</evidence>
<accession>E8V4T0</accession>
<gene>
    <name evidence="9" type="ordered locus">AciPR4_0650</name>
</gene>
<keyword evidence="7" id="KW-1133">Transmembrane helix</keyword>
<keyword evidence="5 9" id="KW-0012">Acyltransferase</keyword>
<keyword evidence="7" id="KW-0812">Transmembrane</keyword>
<dbReference type="Pfam" id="PF01553">
    <property type="entry name" value="Acyltransferase"/>
    <property type="match status" value="1"/>
</dbReference>
<dbReference type="PANTHER" id="PTHR10434">
    <property type="entry name" value="1-ACYL-SN-GLYCEROL-3-PHOSPHATE ACYLTRANSFERASE"/>
    <property type="match status" value="1"/>
</dbReference>
<dbReference type="SMART" id="SM00563">
    <property type="entry name" value="PlsC"/>
    <property type="match status" value="1"/>
</dbReference>
<evidence type="ECO:0000256" key="6">
    <source>
        <dbReference type="SAM" id="MobiDB-lite"/>
    </source>
</evidence>
<feature type="region of interest" description="Disordered" evidence="6">
    <location>
        <begin position="243"/>
        <end position="284"/>
    </location>
</feature>
<dbReference type="Proteomes" id="UP000006844">
    <property type="component" value="Chromosome"/>
</dbReference>
<protein>
    <submittedName>
        <fullName evidence="9">Phospholipid/glycerol acyltransferase</fullName>
    </submittedName>
</protein>
<dbReference type="CDD" id="cd07989">
    <property type="entry name" value="LPLAT_AGPAT-like"/>
    <property type="match status" value="1"/>
</dbReference>
<feature type="transmembrane region" description="Helical" evidence="7">
    <location>
        <begin position="6"/>
        <end position="23"/>
    </location>
</feature>
<dbReference type="AlphaFoldDB" id="E8V4T0"/>
<organism evidence="9 10">
    <name type="scientific">Terriglobus saanensis (strain ATCC BAA-1853 / DSM 23119 / SP1PR4)</name>
    <dbReference type="NCBI Taxonomy" id="401053"/>
    <lineage>
        <taxon>Bacteria</taxon>
        <taxon>Pseudomonadati</taxon>
        <taxon>Acidobacteriota</taxon>
        <taxon>Terriglobia</taxon>
        <taxon>Terriglobales</taxon>
        <taxon>Acidobacteriaceae</taxon>
        <taxon>Terriglobus</taxon>
    </lineage>
</organism>
<keyword evidence="7" id="KW-0472">Membrane</keyword>
<name>E8V4T0_TERSS</name>
<dbReference type="EMBL" id="CP002467">
    <property type="protein sequence ID" value="ADV81484.1"/>
    <property type="molecule type" value="Genomic_DNA"/>
</dbReference>
<sequence length="284" mass="31748">MRGFFRTIGFVLFLCVVIFDLLIRRPRSIAQRAAWMQKWSIRFLRYVGVKVDVPHPAPASGAMVCNHLSYLDILVLGAQRPTVMVAKSEVRRWPLIGTITAGAGTIYVERERSTSTAIAAEQMAEAVRSGVFLLFFPEGTSGDSREVLPFRSPLFQPLIQAAVPIWPAHLSYGLPSSPGSNWIVQNKICYWGDMNIVPHLMGMLQLRDVSCTLRYSQQPVLAHDRKVAAHRCHEIVEAMHRDAYRQTYKERPSEEKPSAGRVHADGSAPAPRTSPANRFLVPSA</sequence>
<keyword evidence="10" id="KW-1185">Reference proteome</keyword>
<reference evidence="9 10" key="1">
    <citation type="journal article" date="2012" name="Stand. Genomic Sci.">
        <title>Complete genome sequence of Terriglobus saanensis type strain SP1PR4(T), an Acidobacteria from tundra soil.</title>
        <authorList>
            <person name="Rawat S.R."/>
            <person name="Mannisto M.K."/>
            <person name="Starovoytov V."/>
            <person name="Goodwin L."/>
            <person name="Nolan M."/>
            <person name="Hauser L."/>
            <person name="Land M."/>
            <person name="Davenport K.W."/>
            <person name="Woyke T."/>
            <person name="Haggblom M.M."/>
        </authorList>
    </citation>
    <scope>NUCLEOTIDE SEQUENCE</scope>
    <source>
        <strain evidence="10">ATCC BAA-1853 / DSM 23119 / SP1PR4</strain>
    </source>
</reference>
<proteinExistence type="predicted"/>
<dbReference type="KEGG" id="tsa:AciPR4_0650"/>
<keyword evidence="2" id="KW-0444">Lipid biosynthesis</keyword>
<dbReference type="STRING" id="401053.AciPR4_0650"/>
<comment type="pathway">
    <text evidence="1">Lipid metabolism.</text>
</comment>
<evidence type="ECO:0000256" key="3">
    <source>
        <dbReference type="ARBA" id="ARBA00022679"/>
    </source>
</evidence>
<feature type="domain" description="Phospholipid/glycerol acyltransferase" evidence="8">
    <location>
        <begin position="61"/>
        <end position="173"/>
    </location>
</feature>
<dbReference type="SUPFAM" id="SSF69593">
    <property type="entry name" value="Glycerol-3-phosphate (1)-acyltransferase"/>
    <property type="match status" value="1"/>
</dbReference>
<evidence type="ECO:0000313" key="9">
    <source>
        <dbReference type="EMBL" id="ADV81484.1"/>
    </source>
</evidence>
<dbReference type="OrthoDB" id="9803035at2"/>
<dbReference type="RefSeq" id="WP_013567217.1">
    <property type="nucleotide sequence ID" value="NC_014963.1"/>
</dbReference>